<feature type="chain" id="PRO_5012911393" evidence="1">
    <location>
        <begin position="20"/>
        <end position="145"/>
    </location>
</feature>
<proteinExistence type="evidence at transcript level"/>
<dbReference type="InterPro" id="IPR036728">
    <property type="entry name" value="PBP_GOBP_sf"/>
</dbReference>
<evidence type="ECO:0000313" key="2">
    <source>
        <dbReference type="EMBL" id="AQY18991.1"/>
    </source>
</evidence>
<feature type="signal peptide" evidence="1">
    <location>
        <begin position="1"/>
        <end position="19"/>
    </location>
</feature>
<sequence length="145" mass="17050">MVKEILLLVVVCFISSSFSAVPEHHFSPTLLSIYQDWQRRCRMYTGTTEELIKQTQEGKFPEDESIKRYTDCLYTHHDYMVGPDNIVDTRKLKYLLPEGSEAILESVRKCNLDLVNAGETNLTELLWNMHKCYHDNIDPSLYYFY</sequence>
<organism evidence="2">
    <name type="scientific">Galeruca daurica</name>
    <dbReference type="NCBI Taxonomy" id="1651263"/>
    <lineage>
        <taxon>Eukaryota</taxon>
        <taxon>Metazoa</taxon>
        <taxon>Ecdysozoa</taxon>
        <taxon>Arthropoda</taxon>
        <taxon>Hexapoda</taxon>
        <taxon>Insecta</taxon>
        <taxon>Pterygota</taxon>
        <taxon>Neoptera</taxon>
        <taxon>Endopterygota</taxon>
        <taxon>Coleoptera</taxon>
        <taxon>Polyphaga</taxon>
        <taxon>Cucujiformia</taxon>
        <taxon>Chrysomeloidea</taxon>
        <taxon>Chrysomelidae</taxon>
        <taxon>Galerucinae</taxon>
        <taxon>Galerucites</taxon>
        <taxon>Galeruca</taxon>
    </lineage>
</organism>
<dbReference type="EMBL" id="KX900479">
    <property type="protein sequence ID" value="AQY18991.1"/>
    <property type="molecule type" value="mRNA"/>
</dbReference>
<protein>
    <submittedName>
        <fullName evidence="2">Odorant-binding protein</fullName>
    </submittedName>
</protein>
<dbReference type="InterPro" id="IPR006170">
    <property type="entry name" value="PBP/GOBP"/>
</dbReference>
<dbReference type="AlphaFoldDB" id="A0A1U9W515"/>
<keyword evidence="1" id="KW-0732">Signal</keyword>
<name>A0A1U9W515_9CUCU</name>
<dbReference type="Gene3D" id="1.10.238.20">
    <property type="entry name" value="Pheromone/general odorant binding protein domain"/>
    <property type="match status" value="1"/>
</dbReference>
<dbReference type="Pfam" id="PF01395">
    <property type="entry name" value="PBP_GOBP"/>
    <property type="match status" value="1"/>
</dbReference>
<reference evidence="2" key="1">
    <citation type="submission" date="2016-09" db="EMBL/GenBank/DDBJ databases">
        <title>Identification and Expression Profile Analysis of Odorant-binding Proteins Genes in Galeruca daurica.</title>
        <authorList>
            <person name="Li L."/>
            <person name="Pang B."/>
        </authorList>
    </citation>
    <scope>NUCLEOTIDE SEQUENCE</scope>
</reference>
<evidence type="ECO:0000256" key="1">
    <source>
        <dbReference type="SAM" id="SignalP"/>
    </source>
</evidence>
<accession>A0A1U9W515</accession>
<dbReference type="SUPFAM" id="SSF47565">
    <property type="entry name" value="Insect pheromone/odorant-binding proteins"/>
    <property type="match status" value="1"/>
</dbReference>
<dbReference type="GO" id="GO:0005549">
    <property type="term" value="F:odorant binding"/>
    <property type="evidence" value="ECO:0007669"/>
    <property type="project" value="InterPro"/>
</dbReference>
<dbReference type="SMART" id="SM00708">
    <property type="entry name" value="PhBP"/>
    <property type="match status" value="1"/>
</dbReference>
<dbReference type="CDD" id="cd23992">
    <property type="entry name" value="PBP_GOBP"/>
    <property type="match status" value="1"/>
</dbReference>
<gene>
    <name evidence="2" type="primary">OBP27</name>
</gene>